<dbReference type="InterPro" id="IPR058031">
    <property type="entry name" value="AAA_lid_NorR"/>
</dbReference>
<dbReference type="InterPro" id="IPR013767">
    <property type="entry name" value="PAS_fold"/>
</dbReference>
<dbReference type="InterPro" id="IPR003593">
    <property type="entry name" value="AAA+_ATPase"/>
</dbReference>
<dbReference type="InterPro" id="IPR002197">
    <property type="entry name" value="HTH_Fis"/>
</dbReference>
<evidence type="ECO:0000256" key="3">
    <source>
        <dbReference type="ARBA" id="ARBA00023015"/>
    </source>
</evidence>
<dbReference type="PROSITE" id="PS00675">
    <property type="entry name" value="SIGMA54_INTERACT_1"/>
    <property type="match status" value="1"/>
</dbReference>
<dbReference type="PRINTS" id="PR01590">
    <property type="entry name" value="HTHFIS"/>
</dbReference>
<dbReference type="InterPro" id="IPR025944">
    <property type="entry name" value="Sigma_54_int_dom_CS"/>
</dbReference>
<dbReference type="SUPFAM" id="SSF52540">
    <property type="entry name" value="P-loop containing nucleoside triphosphate hydrolases"/>
    <property type="match status" value="1"/>
</dbReference>
<sequence length="567" mass="63645">MNMKDFVGAIERSYEQMEAIIRSLPFGTILTDLDQTILFHNETVQKIFKRPADRINGEVLTTYVDPNLLDGIAEGTNIHIDFRGHTFVLRKEHTTINDQLYYVYLFSSVKGLEEILSASSEKTELLETVMEFAFDGVVMVDKDGYITMLSKEYAEFLNVRVEDVIGKHATDVIENTRMHIVAKTGKPEVADLQRIKGDYMIATRVPIIKNGEITGAVGRVLFQNVGGFNSLYKRVKLMETELKKYKGEFREQNKATYTFHHIVGDSDSIIKAKHQAERAANSDSNVLLLGESGTGKELFAHAIHNAGSRAPGSFVKVNCAAIPPDLLESELFGYEEGSFTGAKKGGKKGKFEAADGGTIFLDEIGELPLHMQVKFLRVLQEKEVERVGSTTSKPIDVRVIAATNRNLEEMVDKGEFRLDLFYRLNVVAIHIPPLRDREKDLGQLCLHFIEKLNPIMKKKVDGISKDAQRLLHQYKWPGNIRELENVIERALNMLDNGTVIKSEHLPAKLTDTPSNHSVEPLTVSIEKAEKGALMNALKQTKGNRSKAASLLGISRSTFYEKLTKYQL</sequence>
<dbReference type="Gene3D" id="1.10.8.60">
    <property type="match status" value="1"/>
</dbReference>
<evidence type="ECO:0000259" key="7">
    <source>
        <dbReference type="PROSITE" id="PS50112"/>
    </source>
</evidence>
<protein>
    <submittedName>
        <fullName evidence="8">Sigma 54-interacting transcriptional regulator</fullName>
    </submittedName>
</protein>
<feature type="domain" description="PAS" evidence="7">
    <location>
        <begin position="122"/>
        <end position="167"/>
    </location>
</feature>
<dbReference type="SMART" id="SM00382">
    <property type="entry name" value="AAA"/>
    <property type="match status" value="1"/>
</dbReference>
<dbReference type="InterPro" id="IPR025943">
    <property type="entry name" value="Sigma_54_int_dom_ATP-bd_2"/>
</dbReference>
<name>A0AAJ2KT39_ALKPS</name>
<dbReference type="Pfam" id="PF02954">
    <property type="entry name" value="HTH_8"/>
    <property type="match status" value="1"/>
</dbReference>
<dbReference type="Gene3D" id="1.10.10.60">
    <property type="entry name" value="Homeodomain-like"/>
    <property type="match status" value="1"/>
</dbReference>
<evidence type="ECO:0000313" key="9">
    <source>
        <dbReference type="Proteomes" id="UP001285636"/>
    </source>
</evidence>
<dbReference type="SUPFAM" id="SSF46689">
    <property type="entry name" value="Homeodomain-like"/>
    <property type="match status" value="1"/>
</dbReference>
<dbReference type="Proteomes" id="UP001285636">
    <property type="component" value="Unassembled WGS sequence"/>
</dbReference>
<dbReference type="Gene3D" id="3.30.450.20">
    <property type="entry name" value="PAS domain"/>
    <property type="match status" value="2"/>
</dbReference>
<dbReference type="InterPro" id="IPR035965">
    <property type="entry name" value="PAS-like_dom_sf"/>
</dbReference>
<dbReference type="PROSITE" id="PS00676">
    <property type="entry name" value="SIGMA54_INTERACT_2"/>
    <property type="match status" value="1"/>
</dbReference>
<dbReference type="PROSITE" id="PS50112">
    <property type="entry name" value="PAS"/>
    <property type="match status" value="1"/>
</dbReference>
<dbReference type="InterPro" id="IPR025662">
    <property type="entry name" value="Sigma_54_int_dom_ATP-bd_1"/>
</dbReference>
<dbReference type="AlphaFoldDB" id="A0AAJ2KT39"/>
<dbReference type="Pfam" id="PF25601">
    <property type="entry name" value="AAA_lid_14"/>
    <property type="match status" value="1"/>
</dbReference>
<dbReference type="PANTHER" id="PTHR32071">
    <property type="entry name" value="TRANSCRIPTIONAL REGULATORY PROTEIN"/>
    <property type="match status" value="1"/>
</dbReference>
<dbReference type="Gene3D" id="3.40.50.300">
    <property type="entry name" value="P-loop containing nucleotide triphosphate hydrolases"/>
    <property type="match status" value="1"/>
</dbReference>
<dbReference type="RefSeq" id="WP_075682276.1">
    <property type="nucleotide sequence ID" value="NZ_CP117835.1"/>
</dbReference>
<dbReference type="Pfam" id="PF13188">
    <property type="entry name" value="PAS_8"/>
    <property type="match status" value="1"/>
</dbReference>
<evidence type="ECO:0000256" key="4">
    <source>
        <dbReference type="ARBA" id="ARBA00023125"/>
    </source>
</evidence>
<evidence type="ECO:0000256" key="1">
    <source>
        <dbReference type="ARBA" id="ARBA00022741"/>
    </source>
</evidence>
<reference evidence="8" key="1">
    <citation type="submission" date="2023-10" db="EMBL/GenBank/DDBJ databases">
        <title>Screening of Alkalihalophilus pseudofirmusBZ-TG-HK211 and Its Alleviation of Salt Stress on Rapeseed Growth.</title>
        <authorList>
            <person name="Zhao B."/>
            <person name="Guo T."/>
        </authorList>
    </citation>
    <scope>NUCLEOTIDE SEQUENCE</scope>
    <source>
        <strain evidence="8">BZ-TG-HK211</strain>
    </source>
</reference>
<dbReference type="EMBL" id="JAWJAY010000001">
    <property type="protein sequence ID" value="MDV2884456.1"/>
    <property type="molecule type" value="Genomic_DNA"/>
</dbReference>
<dbReference type="CDD" id="cd00130">
    <property type="entry name" value="PAS"/>
    <property type="match status" value="1"/>
</dbReference>
<evidence type="ECO:0000259" key="6">
    <source>
        <dbReference type="PROSITE" id="PS50045"/>
    </source>
</evidence>
<dbReference type="InterPro" id="IPR027417">
    <property type="entry name" value="P-loop_NTPase"/>
</dbReference>
<dbReference type="GO" id="GO:0005524">
    <property type="term" value="F:ATP binding"/>
    <property type="evidence" value="ECO:0007669"/>
    <property type="project" value="UniProtKB-KW"/>
</dbReference>
<dbReference type="CDD" id="cd00009">
    <property type="entry name" value="AAA"/>
    <property type="match status" value="1"/>
</dbReference>
<dbReference type="InterPro" id="IPR002078">
    <property type="entry name" value="Sigma_54_int"/>
</dbReference>
<evidence type="ECO:0000256" key="5">
    <source>
        <dbReference type="ARBA" id="ARBA00023163"/>
    </source>
</evidence>
<keyword evidence="1" id="KW-0547">Nucleotide-binding</keyword>
<dbReference type="GO" id="GO:0043565">
    <property type="term" value="F:sequence-specific DNA binding"/>
    <property type="evidence" value="ECO:0007669"/>
    <property type="project" value="InterPro"/>
</dbReference>
<keyword evidence="4" id="KW-0238">DNA-binding</keyword>
<evidence type="ECO:0000313" key="8">
    <source>
        <dbReference type="EMBL" id="MDV2884456.1"/>
    </source>
</evidence>
<keyword evidence="5" id="KW-0804">Transcription</keyword>
<feature type="domain" description="Sigma-54 factor interaction" evidence="6">
    <location>
        <begin position="262"/>
        <end position="492"/>
    </location>
</feature>
<dbReference type="InterPro" id="IPR009057">
    <property type="entry name" value="Homeodomain-like_sf"/>
</dbReference>
<keyword evidence="2" id="KW-0067">ATP-binding</keyword>
<keyword evidence="3" id="KW-0805">Transcription regulation</keyword>
<proteinExistence type="predicted"/>
<dbReference type="Pfam" id="PF00989">
    <property type="entry name" value="PAS"/>
    <property type="match status" value="1"/>
</dbReference>
<gene>
    <name evidence="8" type="ORF">RYX45_04640</name>
</gene>
<dbReference type="FunFam" id="3.40.50.300:FF:000006">
    <property type="entry name" value="DNA-binding transcriptional regulator NtrC"/>
    <property type="match status" value="1"/>
</dbReference>
<dbReference type="GO" id="GO:0006355">
    <property type="term" value="P:regulation of DNA-templated transcription"/>
    <property type="evidence" value="ECO:0007669"/>
    <property type="project" value="InterPro"/>
</dbReference>
<dbReference type="SUPFAM" id="SSF55785">
    <property type="entry name" value="PYP-like sensor domain (PAS domain)"/>
    <property type="match status" value="2"/>
</dbReference>
<dbReference type="InterPro" id="IPR000014">
    <property type="entry name" value="PAS"/>
</dbReference>
<evidence type="ECO:0000256" key="2">
    <source>
        <dbReference type="ARBA" id="ARBA00022840"/>
    </source>
</evidence>
<organism evidence="8 9">
    <name type="scientific">Alkalihalophilus pseudofirmus</name>
    <name type="common">Bacillus pseudofirmus</name>
    <dbReference type="NCBI Taxonomy" id="79885"/>
    <lineage>
        <taxon>Bacteria</taxon>
        <taxon>Bacillati</taxon>
        <taxon>Bacillota</taxon>
        <taxon>Bacilli</taxon>
        <taxon>Bacillales</taxon>
        <taxon>Bacillaceae</taxon>
        <taxon>Alkalihalophilus</taxon>
    </lineage>
</organism>
<comment type="caution">
    <text evidence="8">The sequence shown here is derived from an EMBL/GenBank/DDBJ whole genome shotgun (WGS) entry which is preliminary data.</text>
</comment>
<dbReference type="PROSITE" id="PS00688">
    <property type="entry name" value="SIGMA54_INTERACT_3"/>
    <property type="match status" value="1"/>
</dbReference>
<dbReference type="PANTHER" id="PTHR32071:SF57">
    <property type="entry name" value="C4-DICARBOXYLATE TRANSPORT TRANSCRIPTIONAL REGULATORY PROTEIN DCTD"/>
    <property type="match status" value="1"/>
</dbReference>
<dbReference type="PROSITE" id="PS50045">
    <property type="entry name" value="SIGMA54_INTERACT_4"/>
    <property type="match status" value="1"/>
</dbReference>
<dbReference type="Pfam" id="PF00158">
    <property type="entry name" value="Sigma54_activat"/>
    <property type="match status" value="1"/>
</dbReference>
<dbReference type="SMART" id="SM00091">
    <property type="entry name" value="PAS"/>
    <property type="match status" value="2"/>
</dbReference>
<accession>A0AAJ2KT39</accession>